<gene>
    <name evidence="1" type="ORF">ACFQ21_05260</name>
</gene>
<dbReference type="EMBL" id="JBHTKA010000001">
    <property type="protein sequence ID" value="MFD0998702.1"/>
    <property type="molecule type" value="Genomic_DNA"/>
</dbReference>
<name>A0ABW3JXI1_9BACT</name>
<dbReference type="Proteomes" id="UP001597112">
    <property type="component" value="Unassembled WGS sequence"/>
</dbReference>
<evidence type="ECO:0000313" key="1">
    <source>
        <dbReference type="EMBL" id="MFD0998702.1"/>
    </source>
</evidence>
<dbReference type="RefSeq" id="WP_377575836.1">
    <property type="nucleotide sequence ID" value="NZ_JBHTKA010000001.1"/>
</dbReference>
<proteinExistence type="predicted"/>
<accession>A0ABW3JXI1</accession>
<sequence length="138" mass="15425">MSLRILLSIIFVFTGLALHAQSIVTENLSWYISSMDDINNGERVAAENEKLITYGAERIEWLNADGSIKHTYSVNNVGGNWENVSSSGSIIYQFKDGDQLGTITFERAKSEIIVRVLLGKDDALPEIYEIKILKITTL</sequence>
<reference evidence="2" key="1">
    <citation type="journal article" date="2019" name="Int. J. Syst. Evol. Microbiol.">
        <title>The Global Catalogue of Microorganisms (GCM) 10K type strain sequencing project: providing services to taxonomists for standard genome sequencing and annotation.</title>
        <authorList>
            <consortium name="The Broad Institute Genomics Platform"/>
            <consortium name="The Broad Institute Genome Sequencing Center for Infectious Disease"/>
            <person name="Wu L."/>
            <person name="Ma J."/>
        </authorList>
    </citation>
    <scope>NUCLEOTIDE SEQUENCE [LARGE SCALE GENOMIC DNA]</scope>
    <source>
        <strain evidence="2">CCUG 58938</strain>
    </source>
</reference>
<protein>
    <recommendedName>
        <fullName evidence="3">Lipocalin-like domain-containing protein</fullName>
    </recommendedName>
</protein>
<organism evidence="1 2">
    <name type="scientific">Ohtaekwangia kribbensis</name>
    <dbReference type="NCBI Taxonomy" id="688913"/>
    <lineage>
        <taxon>Bacteria</taxon>
        <taxon>Pseudomonadati</taxon>
        <taxon>Bacteroidota</taxon>
        <taxon>Cytophagia</taxon>
        <taxon>Cytophagales</taxon>
        <taxon>Fulvivirgaceae</taxon>
        <taxon>Ohtaekwangia</taxon>
    </lineage>
</organism>
<evidence type="ECO:0008006" key="3">
    <source>
        <dbReference type="Google" id="ProtNLM"/>
    </source>
</evidence>
<keyword evidence="2" id="KW-1185">Reference proteome</keyword>
<comment type="caution">
    <text evidence="1">The sequence shown here is derived from an EMBL/GenBank/DDBJ whole genome shotgun (WGS) entry which is preliminary data.</text>
</comment>
<evidence type="ECO:0000313" key="2">
    <source>
        <dbReference type="Proteomes" id="UP001597112"/>
    </source>
</evidence>